<dbReference type="InterPro" id="IPR027417">
    <property type="entry name" value="P-loop_NTPase"/>
</dbReference>
<gene>
    <name evidence="3" type="ORF">C8A03DRAFT_32292</name>
</gene>
<keyword evidence="4" id="KW-1185">Reference proteome</keyword>
<organism evidence="3 4">
    <name type="scientific">Achaetomium macrosporum</name>
    <dbReference type="NCBI Taxonomy" id="79813"/>
    <lineage>
        <taxon>Eukaryota</taxon>
        <taxon>Fungi</taxon>
        <taxon>Dikarya</taxon>
        <taxon>Ascomycota</taxon>
        <taxon>Pezizomycotina</taxon>
        <taxon>Sordariomycetes</taxon>
        <taxon>Sordariomycetidae</taxon>
        <taxon>Sordariales</taxon>
        <taxon>Chaetomiaceae</taxon>
        <taxon>Achaetomium</taxon>
    </lineage>
</organism>
<proteinExistence type="predicted"/>
<dbReference type="Pfam" id="PF24883">
    <property type="entry name" value="NPHP3_N"/>
    <property type="match status" value="1"/>
</dbReference>
<name>A0AAN7HDG9_9PEZI</name>
<sequence>MAEFSGTIVGVISLGIQVIQGLVNYYTAFKDRKHFHLLAERAQFLSLLNGFAGRGKSVFLSTIIQYTFRYWRSNPRIGIAFFYFTFTDLSSQDASSMLRALILQLVAQLGGQDALAAQLYERYRNATPPDHALLDCLRGLIRKFEHVYFVVDALDESPWETHRDGVLQALNGYTTMEPPAHQIVPLATNSVGPDIASFVSGHLRSNRRLRKWEKHYDQIEKALIKGADGVFRWVECQFTALERWPSTKARLDGLLGSLPRTLDATYERMLLSIDEESADEAKRILNLPCVALVPFDGRGNYRCTRR</sequence>
<reference evidence="3" key="2">
    <citation type="submission" date="2023-05" db="EMBL/GenBank/DDBJ databases">
        <authorList>
            <consortium name="Lawrence Berkeley National Laboratory"/>
            <person name="Steindorff A."/>
            <person name="Hensen N."/>
            <person name="Bonometti L."/>
            <person name="Westerberg I."/>
            <person name="Brannstrom I.O."/>
            <person name="Guillou S."/>
            <person name="Cros-Aarteil S."/>
            <person name="Calhoun S."/>
            <person name="Haridas S."/>
            <person name="Kuo A."/>
            <person name="Mondo S."/>
            <person name="Pangilinan J."/>
            <person name="Riley R."/>
            <person name="Labutti K."/>
            <person name="Andreopoulos B."/>
            <person name="Lipzen A."/>
            <person name="Chen C."/>
            <person name="Yanf M."/>
            <person name="Daum C."/>
            <person name="Ng V."/>
            <person name="Clum A."/>
            <person name="Ohm R."/>
            <person name="Martin F."/>
            <person name="Silar P."/>
            <person name="Natvig D."/>
            <person name="Lalanne C."/>
            <person name="Gautier V."/>
            <person name="Ament-Velasquez S.L."/>
            <person name="Kruys A."/>
            <person name="Hutchinson M.I."/>
            <person name="Powell A.J."/>
            <person name="Barry K."/>
            <person name="Miller A.N."/>
            <person name="Grigoriev I.V."/>
            <person name="Debuchy R."/>
            <person name="Gladieux P."/>
            <person name="Thoren M.H."/>
            <person name="Johannesson H."/>
        </authorList>
    </citation>
    <scope>NUCLEOTIDE SEQUENCE</scope>
    <source>
        <strain evidence="3">CBS 532.94</strain>
    </source>
</reference>
<dbReference type="AlphaFoldDB" id="A0AAN7HDG9"/>
<reference evidence="3" key="1">
    <citation type="journal article" date="2023" name="Mol. Phylogenet. Evol.">
        <title>Genome-scale phylogeny and comparative genomics of the fungal order Sordariales.</title>
        <authorList>
            <person name="Hensen N."/>
            <person name="Bonometti L."/>
            <person name="Westerberg I."/>
            <person name="Brannstrom I.O."/>
            <person name="Guillou S."/>
            <person name="Cros-Aarteil S."/>
            <person name="Calhoun S."/>
            <person name="Haridas S."/>
            <person name="Kuo A."/>
            <person name="Mondo S."/>
            <person name="Pangilinan J."/>
            <person name="Riley R."/>
            <person name="LaButti K."/>
            <person name="Andreopoulos B."/>
            <person name="Lipzen A."/>
            <person name="Chen C."/>
            <person name="Yan M."/>
            <person name="Daum C."/>
            <person name="Ng V."/>
            <person name="Clum A."/>
            <person name="Steindorff A."/>
            <person name="Ohm R.A."/>
            <person name="Martin F."/>
            <person name="Silar P."/>
            <person name="Natvig D.O."/>
            <person name="Lalanne C."/>
            <person name="Gautier V."/>
            <person name="Ament-Velasquez S.L."/>
            <person name="Kruys A."/>
            <person name="Hutchinson M.I."/>
            <person name="Powell A.J."/>
            <person name="Barry K."/>
            <person name="Miller A.N."/>
            <person name="Grigoriev I.V."/>
            <person name="Debuchy R."/>
            <person name="Gladieux P."/>
            <person name="Hiltunen Thoren M."/>
            <person name="Johannesson H."/>
        </authorList>
    </citation>
    <scope>NUCLEOTIDE SEQUENCE</scope>
    <source>
        <strain evidence="3">CBS 532.94</strain>
    </source>
</reference>
<dbReference type="Gene3D" id="3.40.50.300">
    <property type="entry name" value="P-loop containing nucleotide triphosphate hydrolases"/>
    <property type="match status" value="1"/>
</dbReference>
<dbReference type="InterPro" id="IPR056884">
    <property type="entry name" value="NPHP3-like_N"/>
</dbReference>
<evidence type="ECO:0000259" key="2">
    <source>
        <dbReference type="Pfam" id="PF24883"/>
    </source>
</evidence>
<dbReference type="Proteomes" id="UP001303760">
    <property type="component" value="Unassembled WGS sequence"/>
</dbReference>
<comment type="caution">
    <text evidence="3">The sequence shown here is derived from an EMBL/GenBank/DDBJ whole genome shotgun (WGS) entry which is preliminary data.</text>
</comment>
<evidence type="ECO:0000313" key="4">
    <source>
        <dbReference type="Proteomes" id="UP001303760"/>
    </source>
</evidence>
<dbReference type="PANTHER" id="PTHR10039">
    <property type="entry name" value="AMELOGENIN"/>
    <property type="match status" value="1"/>
</dbReference>
<keyword evidence="1" id="KW-0677">Repeat</keyword>
<evidence type="ECO:0000313" key="3">
    <source>
        <dbReference type="EMBL" id="KAK4239613.1"/>
    </source>
</evidence>
<evidence type="ECO:0000256" key="1">
    <source>
        <dbReference type="ARBA" id="ARBA00022737"/>
    </source>
</evidence>
<accession>A0AAN7HDG9</accession>
<dbReference type="EMBL" id="MU860059">
    <property type="protein sequence ID" value="KAK4239613.1"/>
    <property type="molecule type" value="Genomic_DNA"/>
</dbReference>
<protein>
    <recommendedName>
        <fullName evidence="2">Nephrocystin 3-like N-terminal domain-containing protein</fullName>
    </recommendedName>
</protein>
<dbReference type="PANTHER" id="PTHR10039:SF16">
    <property type="entry name" value="GPI INOSITOL-DEACYLASE"/>
    <property type="match status" value="1"/>
</dbReference>
<feature type="domain" description="Nephrocystin 3-like N-terminal" evidence="2">
    <location>
        <begin position="43"/>
        <end position="174"/>
    </location>
</feature>